<dbReference type="GO" id="GO:0004674">
    <property type="term" value="F:protein serine/threonine kinase activity"/>
    <property type="evidence" value="ECO:0007669"/>
    <property type="project" value="TreeGrafter"/>
</dbReference>
<accession>A0AAW1P2M8</accession>
<dbReference type="InterPro" id="IPR000719">
    <property type="entry name" value="Prot_kinase_dom"/>
</dbReference>
<dbReference type="Proteomes" id="UP001465755">
    <property type="component" value="Unassembled WGS sequence"/>
</dbReference>
<dbReference type="Pfam" id="PF07714">
    <property type="entry name" value="PK_Tyr_Ser-Thr"/>
    <property type="match status" value="1"/>
</dbReference>
<dbReference type="InterPro" id="IPR001245">
    <property type="entry name" value="Ser-Thr/Tyr_kinase_cat_dom"/>
</dbReference>
<reference evidence="2 3" key="1">
    <citation type="journal article" date="2024" name="Nat. Commun.">
        <title>Phylogenomics reveals the evolutionary origins of lichenization in chlorophyte algae.</title>
        <authorList>
            <person name="Puginier C."/>
            <person name="Libourel C."/>
            <person name="Otte J."/>
            <person name="Skaloud P."/>
            <person name="Haon M."/>
            <person name="Grisel S."/>
            <person name="Petersen M."/>
            <person name="Berrin J.G."/>
            <person name="Delaux P.M."/>
            <person name="Dal Grande F."/>
            <person name="Keller J."/>
        </authorList>
    </citation>
    <scope>NUCLEOTIDE SEQUENCE [LARGE SCALE GENOMIC DNA]</scope>
    <source>
        <strain evidence="2 3">SAG 2036</strain>
    </source>
</reference>
<dbReference type="InterPro" id="IPR011009">
    <property type="entry name" value="Kinase-like_dom_sf"/>
</dbReference>
<comment type="caution">
    <text evidence="2">The sequence shown here is derived from an EMBL/GenBank/DDBJ whole genome shotgun (WGS) entry which is preliminary data.</text>
</comment>
<dbReference type="EMBL" id="JALJOQ010000067">
    <property type="protein sequence ID" value="KAK9802775.1"/>
    <property type="molecule type" value="Genomic_DNA"/>
</dbReference>
<dbReference type="Gene3D" id="1.10.510.10">
    <property type="entry name" value="Transferase(Phosphotransferase) domain 1"/>
    <property type="match status" value="1"/>
</dbReference>
<dbReference type="PROSITE" id="PS50011">
    <property type="entry name" value="PROTEIN_KINASE_DOM"/>
    <property type="match status" value="1"/>
</dbReference>
<proteinExistence type="predicted"/>
<dbReference type="AlphaFoldDB" id="A0AAW1P2M8"/>
<feature type="domain" description="Protein kinase" evidence="1">
    <location>
        <begin position="1"/>
        <end position="172"/>
    </location>
</feature>
<dbReference type="InterPro" id="IPR051681">
    <property type="entry name" value="Ser/Thr_Kinases-Pseudokinases"/>
</dbReference>
<name>A0AAW1P2M8_9CHLO</name>
<protein>
    <recommendedName>
        <fullName evidence="1">Protein kinase domain-containing protein</fullName>
    </recommendedName>
</protein>
<evidence type="ECO:0000259" key="1">
    <source>
        <dbReference type="PROSITE" id="PS50011"/>
    </source>
</evidence>
<keyword evidence="3" id="KW-1185">Reference proteome</keyword>
<evidence type="ECO:0000313" key="2">
    <source>
        <dbReference type="EMBL" id="KAK9802775.1"/>
    </source>
</evidence>
<evidence type="ECO:0000313" key="3">
    <source>
        <dbReference type="Proteomes" id="UP001465755"/>
    </source>
</evidence>
<dbReference type="SUPFAM" id="SSF56112">
    <property type="entry name" value="Protein kinase-like (PK-like)"/>
    <property type="match status" value="1"/>
</dbReference>
<sequence length="172" mass="19201">MHTKNCAHLDFRLDQILVQLGGGEGSEPGENTVWVTDMGLSTPTPAAVGALCDLPLHMGHPAYTAPEALKRPSLCKAPQQVDLRKMDVYSFGACLVGSLLQFPSPGWGFRKELRYYQRQRRTDWQNNFQRLDGDGQARLKLLDIARRAMQSDPSCRPTMAEIATELCTLRGR</sequence>
<dbReference type="PANTHER" id="PTHR44329">
    <property type="entry name" value="SERINE/THREONINE-PROTEIN KINASE TNNI3K-RELATED"/>
    <property type="match status" value="1"/>
</dbReference>
<organism evidence="2 3">
    <name type="scientific">Symbiochloris irregularis</name>
    <dbReference type="NCBI Taxonomy" id="706552"/>
    <lineage>
        <taxon>Eukaryota</taxon>
        <taxon>Viridiplantae</taxon>
        <taxon>Chlorophyta</taxon>
        <taxon>core chlorophytes</taxon>
        <taxon>Trebouxiophyceae</taxon>
        <taxon>Trebouxiales</taxon>
        <taxon>Trebouxiaceae</taxon>
        <taxon>Symbiochloris</taxon>
    </lineage>
</organism>
<gene>
    <name evidence="2" type="ORF">WJX73_001507</name>
</gene>
<dbReference type="GO" id="GO:0005524">
    <property type="term" value="F:ATP binding"/>
    <property type="evidence" value="ECO:0007669"/>
    <property type="project" value="InterPro"/>
</dbReference>